<evidence type="ECO:0000256" key="1">
    <source>
        <dbReference type="SAM" id="Phobius"/>
    </source>
</evidence>
<proteinExistence type="predicted"/>
<organism evidence="2 3">
    <name type="scientific">Campylobacter concisus</name>
    <dbReference type="NCBI Taxonomy" id="199"/>
    <lineage>
        <taxon>Bacteria</taxon>
        <taxon>Pseudomonadati</taxon>
        <taxon>Campylobacterota</taxon>
        <taxon>Epsilonproteobacteria</taxon>
        <taxon>Campylobacterales</taxon>
        <taxon>Campylobacteraceae</taxon>
        <taxon>Campylobacter</taxon>
    </lineage>
</organism>
<evidence type="ECO:0000313" key="2">
    <source>
        <dbReference type="EMBL" id="AVX44964.1"/>
    </source>
</evidence>
<reference evidence="2 3" key="1">
    <citation type="journal article" date="2018" name="Emerg. Microbes Infect.">
        <title>Genomic analysis of oral Campylobacter concisus strains identified a potential bacterial molecular marker associated with active Crohn's disease.</title>
        <authorList>
            <person name="Liu F."/>
            <person name="Ma R."/>
            <person name="Tay C.Y.A."/>
            <person name="Octavia S."/>
            <person name="Lan R."/>
            <person name="Chung H.K.L."/>
            <person name="Riordan S.M."/>
            <person name="Grimm M.C."/>
            <person name="Leong R.W."/>
            <person name="Tanaka M.M."/>
            <person name="Connor S."/>
            <person name="Zhang L."/>
        </authorList>
    </citation>
    <scope>NUCLEOTIDE SEQUENCE [LARGE SCALE GENOMIC DNA]</scope>
    <source>
        <strain evidence="2 3">P2CDO4</strain>
    </source>
</reference>
<feature type="transmembrane region" description="Helical" evidence="1">
    <location>
        <begin position="9"/>
        <end position="32"/>
    </location>
</feature>
<keyword evidence="1" id="KW-0472">Membrane</keyword>
<evidence type="ECO:0008006" key="4">
    <source>
        <dbReference type="Google" id="ProtNLM"/>
    </source>
</evidence>
<name>A0A2R4P2T3_9BACT</name>
<evidence type="ECO:0000313" key="3">
    <source>
        <dbReference type="Proteomes" id="UP000241854"/>
    </source>
</evidence>
<dbReference type="Proteomes" id="UP000241854">
    <property type="component" value="Chromosome"/>
</dbReference>
<dbReference type="RefSeq" id="WP_107917240.1">
    <property type="nucleotide sequence ID" value="NZ_CP021642.1"/>
</dbReference>
<dbReference type="AlphaFoldDB" id="A0A2R4P2T3"/>
<dbReference type="Pfam" id="PF11391">
    <property type="entry name" value="DUF2798"/>
    <property type="match status" value="1"/>
</dbReference>
<sequence length="76" mass="8754">MIPAKFYRYVFTFIMSAFMAFIISFAMTYFHFGFVGSFVQIWIVEYLKAFMIAYPAIFVVAPLAAKLANLICKGEK</sequence>
<feature type="transmembrane region" description="Helical" evidence="1">
    <location>
        <begin position="52"/>
        <end position="72"/>
    </location>
</feature>
<keyword evidence="1" id="KW-0812">Transmembrane</keyword>
<keyword evidence="1" id="KW-1133">Transmembrane helix</keyword>
<protein>
    <recommendedName>
        <fullName evidence="4">DUF2798 domain-containing protein</fullName>
    </recommendedName>
</protein>
<gene>
    <name evidence="2" type="ORF">CCS77_1903</name>
</gene>
<dbReference type="InterPro" id="IPR021529">
    <property type="entry name" value="DUF2798"/>
</dbReference>
<dbReference type="EMBL" id="CP021642">
    <property type="protein sequence ID" value="AVX44964.1"/>
    <property type="molecule type" value="Genomic_DNA"/>
</dbReference>
<accession>A0A2R4P2T3</accession>